<protein>
    <submittedName>
        <fullName evidence="2">Uncharacterized protein</fullName>
    </submittedName>
</protein>
<keyword evidence="1" id="KW-0472">Membrane</keyword>
<name>A0A928W055_9CYAN</name>
<keyword evidence="1" id="KW-1133">Transmembrane helix</keyword>
<dbReference type="RefSeq" id="WP_264321096.1">
    <property type="nucleotide sequence ID" value="NZ_JADEXN010000125.1"/>
</dbReference>
<organism evidence="2 3">
    <name type="scientific">Zarconia navalis LEGE 11467</name>
    <dbReference type="NCBI Taxonomy" id="1828826"/>
    <lineage>
        <taxon>Bacteria</taxon>
        <taxon>Bacillati</taxon>
        <taxon>Cyanobacteriota</taxon>
        <taxon>Cyanophyceae</taxon>
        <taxon>Oscillatoriophycideae</taxon>
        <taxon>Oscillatoriales</taxon>
        <taxon>Oscillatoriales incertae sedis</taxon>
        <taxon>Zarconia</taxon>
        <taxon>Zarconia navalis</taxon>
    </lineage>
</organism>
<dbReference type="Proteomes" id="UP000621799">
    <property type="component" value="Unassembled WGS sequence"/>
</dbReference>
<sequence>MILSRRKTHFYASVVLACTLSLVFLAGLLWRPTIPVVNESVDELFAIANFATDDRTATPPDGAQRISGDGIEVFAETIAASGGAAFLEVQPVRSLQYANVLVYWQAGDRPPEAAEDATPTQTISQNAVLLGQLSGTSRRRFPLPASIQGQDGHLIFYSRGQKTLIAALPLTLASN</sequence>
<reference evidence="2" key="1">
    <citation type="submission" date="2020-10" db="EMBL/GenBank/DDBJ databases">
        <authorList>
            <person name="Castelo-Branco R."/>
            <person name="Eusebio N."/>
            <person name="Adriana R."/>
            <person name="Vieira A."/>
            <person name="Brugerolle De Fraissinette N."/>
            <person name="Rezende De Castro R."/>
            <person name="Schneider M.P."/>
            <person name="Vasconcelos V."/>
            <person name="Leao P.N."/>
        </authorList>
    </citation>
    <scope>NUCLEOTIDE SEQUENCE</scope>
    <source>
        <strain evidence="2">LEGE 11467</strain>
    </source>
</reference>
<evidence type="ECO:0000313" key="2">
    <source>
        <dbReference type="EMBL" id="MBE9040860.1"/>
    </source>
</evidence>
<evidence type="ECO:0000313" key="3">
    <source>
        <dbReference type="Proteomes" id="UP000621799"/>
    </source>
</evidence>
<evidence type="ECO:0000256" key="1">
    <source>
        <dbReference type="SAM" id="Phobius"/>
    </source>
</evidence>
<feature type="transmembrane region" description="Helical" evidence="1">
    <location>
        <begin position="9"/>
        <end position="30"/>
    </location>
</feature>
<accession>A0A928W055</accession>
<dbReference type="AlphaFoldDB" id="A0A928W055"/>
<dbReference type="EMBL" id="JADEXN010000125">
    <property type="protein sequence ID" value="MBE9040860.1"/>
    <property type="molecule type" value="Genomic_DNA"/>
</dbReference>
<keyword evidence="3" id="KW-1185">Reference proteome</keyword>
<keyword evidence="1" id="KW-0812">Transmembrane</keyword>
<dbReference type="PROSITE" id="PS51257">
    <property type="entry name" value="PROKAR_LIPOPROTEIN"/>
    <property type="match status" value="1"/>
</dbReference>
<gene>
    <name evidence="2" type="ORF">IQ235_08715</name>
</gene>
<proteinExistence type="predicted"/>
<comment type="caution">
    <text evidence="2">The sequence shown here is derived from an EMBL/GenBank/DDBJ whole genome shotgun (WGS) entry which is preliminary data.</text>
</comment>